<feature type="region of interest" description="Disordered" evidence="2">
    <location>
        <begin position="706"/>
        <end position="745"/>
    </location>
</feature>
<accession>A0A5C1YKT9</accession>
<feature type="transmembrane region" description="Helical" evidence="3">
    <location>
        <begin position="69"/>
        <end position="87"/>
    </location>
</feature>
<name>A0A5C1YKT9_9PROT</name>
<evidence type="ECO:0000256" key="1">
    <source>
        <dbReference type="SAM" id="Coils"/>
    </source>
</evidence>
<proteinExistence type="predicted"/>
<dbReference type="OrthoDB" id="8477685at2"/>
<feature type="compositionally biased region" description="Basic and acidic residues" evidence="2">
    <location>
        <begin position="894"/>
        <end position="913"/>
    </location>
</feature>
<feature type="compositionally biased region" description="Low complexity" evidence="2">
    <location>
        <begin position="709"/>
        <end position="724"/>
    </location>
</feature>
<evidence type="ECO:0000313" key="5">
    <source>
        <dbReference type="Proteomes" id="UP000324536"/>
    </source>
</evidence>
<keyword evidence="3" id="KW-0472">Membrane</keyword>
<feature type="coiled-coil region" evidence="1">
    <location>
        <begin position="603"/>
        <end position="651"/>
    </location>
</feature>
<gene>
    <name evidence="4" type="ORF">FLP30_01055</name>
</gene>
<keyword evidence="3" id="KW-0812">Transmembrane</keyword>
<keyword evidence="3" id="KW-1133">Transmembrane helix</keyword>
<feature type="region of interest" description="Disordered" evidence="2">
    <location>
        <begin position="363"/>
        <end position="382"/>
    </location>
</feature>
<dbReference type="InterPro" id="IPR012683">
    <property type="entry name" value="CHP02302_TM"/>
</dbReference>
<dbReference type="Pfam" id="PF13779">
    <property type="entry name" value="DUF4175"/>
    <property type="match status" value="1"/>
</dbReference>
<feature type="compositionally biased region" description="Basic and acidic residues" evidence="2">
    <location>
        <begin position="860"/>
        <end position="874"/>
    </location>
</feature>
<organism evidence="4 5">
    <name type="scientific">Acetobacter vaccinii</name>
    <dbReference type="NCBI Taxonomy" id="2592655"/>
    <lineage>
        <taxon>Bacteria</taxon>
        <taxon>Pseudomonadati</taxon>
        <taxon>Pseudomonadota</taxon>
        <taxon>Alphaproteobacteria</taxon>
        <taxon>Acetobacterales</taxon>
        <taxon>Acetobacteraceae</taxon>
        <taxon>Acetobacter</taxon>
    </lineage>
</organism>
<feature type="region of interest" description="Disordered" evidence="2">
    <location>
        <begin position="765"/>
        <end position="913"/>
    </location>
</feature>
<reference evidence="4 5" key="1">
    <citation type="submission" date="2019-09" db="EMBL/GenBank/DDBJ databases">
        <title>Genome sequencing of strain KACC 21233.</title>
        <authorList>
            <person name="Heo J."/>
            <person name="Kim S.-J."/>
            <person name="Kim J.-S."/>
            <person name="Hong S.-B."/>
            <person name="Kwon S.-W."/>
        </authorList>
    </citation>
    <scope>NUCLEOTIDE SEQUENCE [LARGE SCALE GENOMIC DNA]</scope>
    <source>
        <strain evidence="4 5">KACC 21233</strain>
    </source>
</reference>
<feature type="compositionally biased region" description="Polar residues" evidence="2">
    <location>
        <begin position="815"/>
        <end position="824"/>
    </location>
</feature>
<dbReference type="KEGG" id="acek:FLP30_01055"/>
<evidence type="ECO:0000256" key="2">
    <source>
        <dbReference type="SAM" id="MobiDB-lite"/>
    </source>
</evidence>
<evidence type="ECO:0000313" key="4">
    <source>
        <dbReference type="EMBL" id="QEO16521.1"/>
    </source>
</evidence>
<evidence type="ECO:0000256" key="3">
    <source>
        <dbReference type="SAM" id="Phobius"/>
    </source>
</evidence>
<keyword evidence="1" id="KW-0175">Coiled coil</keyword>
<dbReference type="EMBL" id="CP043506">
    <property type="protein sequence ID" value="QEO16521.1"/>
    <property type="molecule type" value="Genomic_DNA"/>
</dbReference>
<feature type="transmembrane region" description="Helical" evidence="3">
    <location>
        <begin position="43"/>
        <end position="62"/>
    </location>
</feature>
<dbReference type="Proteomes" id="UP000324536">
    <property type="component" value="Chromosome"/>
</dbReference>
<protein>
    <submittedName>
        <fullName evidence="4">DUF4175 domain-containing protein</fullName>
    </submittedName>
</protein>
<sequence length="926" mass="99638">MSAGGPKTDLTASTAEGGALAARLASTRSRAAYVLWAERLWPALLPPAGLLGLYTLAGLLRLPQSLPDGLRLVLLLVVMGLCGWWAWRRLRALTAPSPASIDRRIEQASHLRNRPLATLTDMPVRAVAQATSVLWEAHQQRVLASLSTLRAGWPHLLPRTLPGRAALVLLPVTLGATALLVGPSAPGRVLAAFLPGTDDPDVPLPHLEAWITAPAYAPEAPIFLGAGAQTTPQVAEGARLTAIVSGVASPPQLRTANGLVLRNETRQQLDAHSWKLTATLTHGGTLRLRARGRMLAQWPVTVLPDAAPQAQWGPNPGARKGEWRTYLPYAASHAYGLSSLEVSLQATHPGRGADTARRLTVPIPLTGHPRSTKGEIAPDLSEDPWAGLEVTGNIVAHSVSGREGKSAPATFRLGARVFHAPLARAILDVRRRFALGQENRADTATDLETLGTTPGPLREHTGMFLNLAAVIAILEDNAVDTQTARTSTTNLLWDLALDIEDRRTGDDASAQASIDIRAAQAAVAQQLARLHETGKQDQNAQAELETRLQTLKEAISRKMQAMAQAALRNNTAIPDLSGLSDAGNKAFSRLMKQLRSDAMNGRAEDALKRLQDMESATERMRNATPQDMADLARQMLARQKAQEQMAALNDLSKKQMSLLDHAQSRLDENQRARDKKLSDLADDGDGEAAEHAGIPMAELLQRLGIGNTAGSAPAPAPQDQQTQPSLPDPAKAEQQAAARRTERATQHALEQALDELQNEFHALTGKTPDAFPTAHDSMHAARKALADGNDASAAQAQTKALEALNKSRQQMRDIMQNNGKNSPPSFLPAFGSPSEGDDSGQGGAGSPQDSADDGAQEQGRSADKRDPLGRKLGEGQDQTEDDSTHIPDTVARQKAREIEQELRRRDSDRTRPQQELEYLDRLLKPF</sequence>
<dbReference type="RefSeq" id="WP_149277962.1">
    <property type="nucleotide sequence ID" value="NZ_CP043506.1"/>
</dbReference>
<keyword evidence="5" id="KW-1185">Reference proteome</keyword>
<dbReference type="AlphaFoldDB" id="A0A5C1YKT9"/>